<dbReference type="EMBL" id="FQVI01000003">
    <property type="protein sequence ID" value="SHE59184.1"/>
    <property type="molecule type" value="Genomic_DNA"/>
</dbReference>
<dbReference type="GO" id="GO:0005829">
    <property type="term" value="C:cytosol"/>
    <property type="evidence" value="ECO:0007669"/>
    <property type="project" value="TreeGrafter"/>
</dbReference>
<dbReference type="GO" id="GO:0016791">
    <property type="term" value="F:phosphatase activity"/>
    <property type="evidence" value="ECO:0007669"/>
    <property type="project" value="UniProtKB-ARBA"/>
</dbReference>
<gene>
    <name evidence="1" type="ORF">SAMN02745158_00942</name>
</gene>
<dbReference type="SUPFAM" id="SSF56784">
    <property type="entry name" value="HAD-like"/>
    <property type="match status" value="1"/>
</dbReference>
<evidence type="ECO:0000313" key="2">
    <source>
        <dbReference type="Proteomes" id="UP000184245"/>
    </source>
</evidence>
<dbReference type="NCBIfam" id="TIGR01484">
    <property type="entry name" value="HAD-SF-IIB"/>
    <property type="match status" value="1"/>
</dbReference>
<sequence length="261" mass="29538">MDRIFFFDIDGTVYRNTVGVTEKTKKAFERLQKQGDYVFFSTGRLAPSIEPEFYDVLYDGYVGGNGTQIVFREKQILNIPMDVTLLDQVICFARQENRAFVLEGSEELYSDSVECKTPLFHYGFYKQLLGKKMREVDAKGRSANKITLILDDRPFEPKQYNNIMDRIKCIVHENECVEMGPKYCSKASGADIVLRSLGILRENSFAFGDSRNDLEILEYAGCGVAMGDAPDVVKEKADFVTGTVEEDGISRALECLGIWDT</sequence>
<dbReference type="Pfam" id="PF08282">
    <property type="entry name" value="Hydrolase_3"/>
    <property type="match status" value="1"/>
</dbReference>
<dbReference type="PANTHER" id="PTHR10000:SF25">
    <property type="entry name" value="PHOSPHATASE YKRA-RELATED"/>
    <property type="match status" value="1"/>
</dbReference>
<dbReference type="Gene3D" id="3.30.1240.10">
    <property type="match status" value="1"/>
</dbReference>
<organism evidence="1 2">
    <name type="scientific">Lactonifactor longoviformis DSM 17459</name>
    <dbReference type="NCBI Taxonomy" id="1122155"/>
    <lineage>
        <taxon>Bacteria</taxon>
        <taxon>Bacillati</taxon>
        <taxon>Bacillota</taxon>
        <taxon>Clostridia</taxon>
        <taxon>Eubacteriales</taxon>
        <taxon>Clostridiaceae</taxon>
        <taxon>Lactonifactor</taxon>
    </lineage>
</organism>
<evidence type="ECO:0008006" key="3">
    <source>
        <dbReference type="Google" id="ProtNLM"/>
    </source>
</evidence>
<dbReference type="InterPro" id="IPR023214">
    <property type="entry name" value="HAD_sf"/>
</dbReference>
<dbReference type="PROSITE" id="PS01229">
    <property type="entry name" value="COF_2"/>
    <property type="match status" value="1"/>
</dbReference>
<name>A0A1M4UR62_9CLOT</name>
<dbReference type="InterPro" id="IPR000150">
    <property type="entry name" value="Cof"/>
</dbReference>
<dbReference type="InterPro" id="IPR036412">
    <property type="entry name" value="HAD-like_sf"/>
</dbReference>
<dbReference type="Proteomes" id="UP000184245">
    <property type="component" value="Unassembled WGS sequence"/>
</dbReference>
<proteinExistence type="predicted"/>
<accession>A0A1M4UR62</accession>
<dbReference type="GO" id="GO:0000287">
    <property type="term" value="F:magnesium ion binding"/>
    <property type="evidence" value="ECO:0007669"/>
    <property type="project" value="TreeGrafter"/>
</dbReference>
<evidence type="ECO:0000313" key="1">
    <source>
        <dbReference type="EMBL" id="SHE59184.1"/>
    </source>
</evidence>
<dbReference type="PANTHER" id="PTHR10000">
    <property type="entry name" value="PHOSPHOSERINE PHOSPHATASE"/>
    <property type="match status" value="1"/>
</dbReference>
<dbReference type="NCBIfam" id="TIGR00099">
    <property type="entry name" value="Cof-subfamily"/>
    <property type="match status" value="1"/>
</dbReference>
<dbReference type="InterPro" id="IPR006379">
    <property type="entry name" value="HAD-SF_hydro_IIB"/>
</dbReference>
<dbReference type="OrthoDB" id="9810101at2"/>
<keyword evidence="2" id="KW-1185">Reference proteome</keyword>
<dbReference type="STRING" id="1122155.SAMN02745158_00942"/>
<dbReference type="AlphaFoldDB" id="A0A1M4UR62"/>
<reference evidence="1 2" key="1">
    <citation type="submission" date="2016-11" db="EMBL/GenBank/DDBJ databases">
        <authorList>
            <person name="Jaros S."/>
            <person name="Januszkiewicz K."/>
            <person name="Wedrychowicz H."/>
        </authorList>
    </citation>
    <scope>NUCLEOTIDE SEQUENCE [LARGE SCALE GENOMIC DNA]</scope>
    <source>
        <strain evidence="1 2">DSM 17459</strain>
    </source>
</reference>
<protein>
    <recommendedName>
        <fullName evidence="3">Cof subfamily of IIB subfamily of haloacid dehalogenase superfamily/HAD-superfamily hydrolase, subfamily IIB</fullName>
    </recommendedName>
</protein>
<dbReference type="Gene3D" id="3.40.50.1000">
    <property type="entry name" value="HAD superfamily/HAD-like"/>
    <property type="match status" value="1"/>
</dbReference>